<dbReference type="InterPro" id="IPR001714">
    <property type="entry name" value="Pept_M24_MAP"/>
</dbReference>
<dbReference type="CDD" id="cd01092">
    <property type="entry name" value="APP-like"/>
    <property type="match status" value="1"/>
</dbReference>
<dbReference type="Pfam" id="PF00557">
    <property type="entry name" value="Peptidase_M24"/>
    <property type="match status" value="1"/>
</dbReference>
<dbReference type="GO" id="GO:0046872">
    <property type="term" value="F:metal ion binding"/>
    <property type="evidence" value="ECO:0007669"/>
    <property type="project" value="UniProtKB-KW"/>
</dbReference>
<gene>
    <name evidence="5" type="ORF">SAMN04488563_4748</name>
</gene>
<keyword evidence="6" id="KW-1185">Reference proteome</keyword>
<dbReference type="Gene3D" id="3.40.350.10">
    <property type="entry name" value="Creatinase/prolidase N-terminal domain"/>
    <property type="match status" value="1"/>
</dbReference>
<dbReference type="Gene3D" id="3.90.230.10">
    <property type="entry name" value="Creatinase/methionine aminopeptidase superfamily"/>
    <property type="match status" value="1"/>
</dbReference>
<dbReference type="InterPro" id="IPR029149">
    <property type="entry name" value="Creatin/AminoP/Spt16_N"/>
</dbReference>
<evidence type="ECO:0000259" key="3">
    <source>
        <dbReference type="Pfam" id="PF00557"/>
    </source>
</evidence>
<dbReference type="Pfam" id="PF01321">
    <property type="entry name" value="Creatinase_N"/>
    <property type="match status" value="1"/>
</dbReference>
<dbReference type="GO" id="GO:0004177">
    <property type="term" value="F:aminopeptidase activity"/>
    <property type="evidence" value="ECO:0007669"/>
    <property type="project" value="UniProtKB-KW"/>
</dbReference>
<evidence type="ECO:0000313" key="5">
    <source>
        <dbReference type="EMBL" id="SDU74461.1"/>
    </source>
</evidence>
<dbReference type="STRING" id="419479.SAMN04488563_4748"/>
<keyword evidence="5" id="KW-0645">Protease</keyword>
<dbReference type="SUPFAM" id="SSF53092">
    <property type="entry name" value="Creatinase/prolidase N-terminal domain"/>
    <property type="match status" value="1"/>
</dbReference>
<feature type="domain" description="Peptidase M24" evidence="3">
    <location>
        <begin position="147"/>
        <end position="349"/>
    </location>
</feature>
<dbReference type="InterPro" id="IPR001131">
    <property type="entry name" value="Peptidase_M24B_aminopep-P_CS"/>
</dbReference>
<sequence length="369" mass="38904">MAETHARRRAGLARRLVDDKIDAALVTSLVNVRYLTGLDSSNAALLLTSDGSAVLATDSRYSTAAKAVAEDVELVVERGVATSLATRAAKAGGSLRLGVEEHAVTLEMWEAVQTALEAEPATVETVHLGRAVEQLRAVKDEDELGLLAEACAISCRALDDLYAAGGFAGRTEKEIARDLEWRMFGHGADAIAFETIVAAGSNSAIPHHSPTERVVERGDLLKIDFGAAYRGYHADCTRTSVVGTQPQDWQREIYDLVAAAQRAGTEAVIVGAECISVDNASRAVIDDAGYKENFGHGTGHGVGLEVHEAPTLGYSATGTLADRMAVTVEPGIYLPGRGGVRIEDTLAVRASGGSELLTPTTKDLLVLDA</sequence>
<dbReference type="SUPFAM" id="SSF55920">
    <property type="entry name" value="Creatinase/aminopeptidase"/>
    <property type="match status" value="1"/>
</dbReference>
<dbReference type="EMBL" id="LT629791">
    <property type="protein sequence ID" value="SDU74461.1"/>
    <property type="molecule type" value="Genomic_DNA"/>
</dbReference>
<keyword evidence="1" id="KW-0479">Metal-binding</keyword>
<dbReference type="PROSITE" id="PS00491">
    <property type="entry name" value="PROLINE_PEPTIDASE"/>
    <property type="match status" value="1"/>
</dbReference>
<dbReference type="InterPro" id="IPR050659">
    <property type="entry name" value="Peptidase_M24B"/>
</dbReference>
<dbReference type="OrthoDB" id="9806388at2"/>
<evidence type="ECO:0000256" key="2">
    <source>
        <dbReference type="ARBA" id="ARBA00022801"/>
    </source>
</evidence>
<name>A0A1H2L1J8_9ACTN</name>
<protein>
    <submittedName>
        <fullName evidence="5">Xaa-Pro aminopeptidase</fullName>
    </submittedName>
</protein>
<keyword evidence="5" id="KW-0031">Aminopeptidase</keyword>
<organism evidence="5 6">
    <name type="scientific">Jiangella alkaliphila</name>
    <dbReference type="NCBI Taxonomy" id="419479"/>
    <lineage>
        <taxon>Bacteria</taxon>
        <taxon>Bacillati</taxon>
        <taxon>Actinomycetota</taxon>
        <taxon>Actinomycetes</taxon>
        <taxon>Jiangellales</taxon>
        <taxon>Jiangellaceae</taxon>
        <taxon>Jiangella</taxon>
    </lineage>
</organism>
<dbReference type="Proteomes" id="UP000182977">
    <property type="component" value="Chromosome I"/>
</dbReference>
<evidence type="ECO:0000313" key="6">
    <source>
        <dbReference type="Proteomes" id="UP000182977"/>
    </source>
</evidence>
<dbReference type="PANTHER" id="PTHR46112">
    <property type="entry name" value="AMINOPEPTIDASE"/>
    <property type="match status" value="1"/>
</dbReference>
<proteinExistence type="predicted"/>
<dbReference type="AlphaFoldDB" id="A0A1H2L1J8"/>
<dbReference type="InterPro" id="IPR000994">
    <property type="entry name" value="Pept_M24"/>
</dbReference>
<dbReference type="InterPro" id="IPR036005">
    <property type="entry name" value="Creatinase/aminopeptidase-like"/>
</dbReference>
<keyword evidence="2" id="KW-0378">Hydrolase</keyword>
<reference evidence="6" key="1">
    <citation type="submission" date="2016-10" db="EMBL/GenBank/DDBJ databases">
        <authorList>
            <person name="Varghese N."/>
            <person name="Submissions S."/>
        </authorList>
    </citation>
    <scope>NUCLEOTIDE SEQUENCE [LARGE SCALE GENOMIC DNA]</scope>
    <source>
        <strain evidence="6">DSM 45079</strain>
    </source>
</reference>
<accession>A0A1H2L1J8</accession>
<evidence type="ECO:0000259" key="4">
    <source>
        <dbReference type="Pfam" id="PF01321"/>
    </source>
</evidence>
<feature type="domain" description="Creatinase N-terminal" evidence="4">
    <location>
        <begin position="8"/>
        <end position="138"/>
    </location>
</feature>
<evidence type="ECO:0000256" key="1">
    <source>
        <dbReference type="ARBA" id="ARBA00022723"/>
    </source>
</evidence>
<dbReference type="InterPro" id="IPR000587">
    <property type="entry name" value="Creatinase_N"/>
</dbReference>
<dbReference type="RefSeq" id="WP_046770106.1">
    <property type="nucleotide sequence ID" value="NZ_LBMC01000018.1"/>
</dbReference>
<dbReference type="GO" id="GO:0008235">
    <property type="term" value="F:metalloexopeptidase activity"/>
    <property type="evidence" value="ECO:0007669"/>
    <property type="project" value="UniProtKB-ARBA"/>
</dbReference>
<dbReference type="PRINTS" id="PR00599">
    <property type="entry name" value="MAPEPTIDASE"/>
</dbReference>
<dbReference type="PANTHER" id="PTHR46112:SF8">
    <property type="entry name" value="CYTOPLASMIC PEPTIDASE PEPQ-RELATED"/>
    <property type="match status" value="1"/>
</dbReference>